<dbReference type="InterPro" id="IPR039935">
    <property type="entry name" value="YML079W-like"/>
</dbReference>
<dbReference type="PANTHER" id="PTHR33387">
    <property type="entry name" value="RMLC-LIKE JELLY ROLL FOLD PROTEIN"/>
    <property type="match status" value="1"/>
</dbReference>
<sequence length="160" mass="17808">MIESIIKELKLVPLTGEGGMYRYLYAGEKDAAGRESYSSIYYLLTEHSFSHMHRLKTDEIYHYYMGDGLELLLLYPDGTSEIKVLGTRLSDGEVPQFRVPAGVWQGSVVAHGGKYCLAGTTMAPAYLPEDYEHGDMETLCAGYPDAEAAIRRRCGEAIAR</sequence>
<dbReference type="PANTHER" id="PTHR33387:SF3">
    <property type="entry name" value="DUF985 DOMAIN-CONTAINING PROTEIN"/>
    <property type="match status" value="1"/>
</dbReference>
<dbReference type="InterPro" id="IPR009327">
    <property type="entry name" value="Cupin_DUF985"/>
</dbReference>
<dbReference type="RefSeq" id="WP_110325023.1">
    <property type="nucleotide sequence ID" value="NZ_QJKD01000015.1"/>
</dbReference>
<proteinExistence type="predicted"/>
<evidence type="ECO:0000259" key="1">
    <source>
        <dbReference type="Pfam" id="PF06172"/>
    </source>
</evidence>
<protein>
    <recommendedName>
        <fullName evidence="1">DUF985 domain-containing protein</fullName>
    </recommendedName>
</protein>
<organism evidence="2 3">
    <name type="scientific">Hungatella effluvii</name>
    <dbReference type="NCBI Taxonomy" id="1096246"/>
    <lineage>
        <taxon>Bacteria</taxon>
        <taxon>Bacillati</taxon>
        <taxon>Bacillota</taxon>
        <taxon>Clostridia</taxon>
        <taxon>Lachnospirales</taxon>
        <taxon>Lachnospiraceae</taxon>
        <taxon>Hungatella</taxon>
    </lineage>
</organism>
<dbReference type="EMBL" id="QJKD01000015">
    <property type="protein sequence ID" value="PXX48864.1"/>
    <property type="molecule type" value="Genomic_DNA"/>
</dbReference>
<name>A0A2V3XXT2_9FIRM</name>
<evidence type="ECO:0000313" key="2">
    <source>
        <dbReference type="EMBL" id="PXX48864.1"/>
    </source>
</evidence>
<evidence type="ECO:0000313" key="3">
    <source>
        <dbReference type="Proteomes" id="UP000248057"/>
    </source>
</evidence>
<dbReference type="Gene3D" id="2.60.120.10">
    <property type="entry name" value="Jelly Rolls"/>
    <property type="match status" value="1"/>
</dbReference>
<gene>
    <name evidence="2" type="ORF">DFR60_11537</name>
</gene>
<reference evidence="2 3" key="1">
    <citation type="submission" date="2018-05" db="EMBL/GenBank/DDBJ databases">
        <title>Genomic Encyclopedia of Type Strains, Phase IV (KMG-IV): sequencing the most valuable type-strain genomes for metagenomic binning, comparative biology and taxonomic classification.</title>
        <authorList>
            <person name="Goeker M."/>
        </authorList>
    </citation>
    <scope>NUCLEOTIDE SEQUENCE [LARGE SCALE GENOMIC DNA]</scope>
    <source>
        <strain evidence="2 3">DSM 24995</strain>
    </source>
</reference>
<dbReference type="GeneID" id="86063875"/>
<accession>A0A2V3XXT2</accession>
<dbReference type="SUPFAM" id="SSF51182">
    <property type="entry name" value="RmlC-like cupins"/>
    <property type="match status" value="1"/>
</dbReference>
<dbReference type="Proteomes" id="UP000248057">
    <property type="component" value="Unassembled WGS sequence"/>
</dbReference>
<dbReference type="Pfam" id="PF06172">
    <property type="entry name" value="Cupin_5"/>
    <property type="match status" value="1"/>
</dbReference>
<dbReference type="InterPro" id="IPR014710">
    <property type="entry name" value="RmlC-like_jellyroll"/>
</dbReference>
<dbReference type="CDD" id="cd06121">
    <property type="entry name" value="cupin_YML079wp"/>
    <property type="match status" value="1"/>
</dbReference>
<dbReference type="AlphaFoldDB" id="A0A2V3XXT2"/>
<feature type="domain" description="DUF985" evidence="1">
    <location>
        <begin position="4"/>
        <end position="132"/>
    </location>
</feature>
<dbReference type="InterPro" id="IPR011051">
    <property type="entry name" value="RmlC_Cupin_sf"/>
</dbReference>
<comment type="caution">
    <text evidence="2">The sequence shown here is derived from an EMBL/GenBank/DDBJ whole genome shotgun (WGS) entry which is preliminary data.</text>
</comment>
<keyword evidence="3" id="KW-1185">Reference proteome</keyword>